<accession>A0A450TYY4</accession>
<organism evidence="4">
    <name type="scientific">Candidatus Kentrum sp. FW</name>
    <dbReference type="NCBI Taxonomy" id="2126338"/>
    <lineage>
        <taxon>Bacteria</taxon>
        <taxon>Pseudomonadati</taxon>
        <taxon>Pseudomonadota</taxon>
        <taxon>Gammaproteobacteria</taxon>
        <taxon>Candidatus Kentrum</taxon>
    </lineage>
</organism>
<dbReference type="Gene3D" id="2.70.70.10">
    <property type="entry name" value="Glucose Permease (Domain IIA)"/>
    <property type="match status" value="1"/>
</dbReference>
<feature type="domain" description="LysM" evidence="3">
    <location>
        <begin position="86"/>
        <end position="131"/>
    </location>
</feature>
<dbReference type="CDD" id="cd12797">
    <property type="entry name" value="M23_peptidase"/>
    <property type="match status" value="1"/>
</dbReference>
<comment type="similarity">
    <text evidence="1">Belongs to the E.coli NlpD/Haemophilus LppB family.</text>
</comment>
<evidence type="ECO:0000313" key="4">
    <source>
        <dbReference type="EMBL" id="VFJ75211.1"/>
    </source>
</evidence>
<dbReference type="SMART" id="SM00257">
    <property type="entry name" value="LysM"/>
    <property type="match status" value="1"/>
</dbReference>
<dbReference type="CDD" id="cd00118">
    <property type="entry name" value="LysM"/>
    <property type="match status" value="1"/>
</dbReference>
<dbReference type="PANTHER" id="PTHR21666">
    <property type="entry name" value="PEPTIDASE-RELATED"/>
    <property type="match status" value="1"/>
</dbReference>
<dbReference type="AlphaFoldDB" id="A0A450TYY4"/>
<evidence type="ECO:0000256" key="1">
    <source>
        <dbReference type="ARBA" id="ARBA00038420"/>
    </source>
</evidence>
<proteinExistence type="inferred from homology"/>
<dbReference type="InterPro" id="IPR050570">
    <property type="entry name" value="Cell_wall_metabolism_enzyme"/>
</dbReference>
<feature type="compositionally biased region" description="Basic residues" evidence="2">
    <location>
        <begin position="136"/>
        <end position="149"/>
    </location>
</feature>
<dbReference type="PROSITE" id="PS51782">
    <property type="entry name" value="LYSM"/>
    <property type="match status" value="1"/>
</dbReference>
<feature type="compositionally biased region" description="Polar residues" evidence="2">
    <location>
        <begin position="188"/>
        <end position="205"/>
    </location>
</feature>
<dbReference type="GO" id="GO:0032153">
    <property type="term" value="C:cell division site"/>
    <property type="evidence" value="ECO:0007669"/>
    <property type="project" value="TreeGrafter"/>
</dbReference>
<dbReference type="InterPro" id="IPR018392">
    <property type="entry name" value="LysM"/>
</dbReference>
<feature type="compositionally biased region" description="Low complexity" evidence="2">
    <location>
        <begin position="170"/>
        <end position="187"/>
    </location>
</feature>
<name>A0A450TYY4_9GAMM</name>
<dbReference type="SUPFAM" id="SSF51261">
    <property type="entry name" value="Duplicated hybrid motif"/>
    <property type="match status" value="1"/>
</dbReference>
<dbReference type="InterPro" id="IPR011055">
    <property type="entry name" value="Dup_hybrid_motif"/>
</dbReference>
<keyword evidence="4" id="KW-0449">Lipoprotein</keyword>
<reference evidence="4" key="1">
    <citation type="submission" date="2019-02" db="EMBL/GenBank/DDBJ databases">
        <authorList>
            <person name="Gruber-Vodicka R. H."/>
            <person name="Seah K. B. B."/>
        </authorList>
    </citation>
    <scope>NUCLEOTIDE SEQUENCE</scope>
    <source>
        <strain evidence="4">BECK_BZ131</strain>
    </source>
</reference>
<dbReference type="Pfam" id="PF01476">
    <property type="entry name" value="LysM"/>
    <property type="match status" value="1"/>
</dbReference>
<dbReference type="EMBL" id="CAADFE010000070">
    <property type="protein sequence ID" value="VFJ75211.1"/>
    <property type="molecule type" value="Genomic_DNA"/>
</dbReference>
<dbReference type="Gene3D" id="3.10.350.10">
    <property type="entry name" value="LysM domain"/>
    <property type="match status" value="1"/>
</dbReference>
<feature type="region of interest" description="Disordered" evidence="2">
    <location>
        <begin position="134"/>
        <end position="215"/>
    </location>
</feature>
<evidence type="ECO:0000259" key="3">
    <source>
        <dbReference type="PROSITE" id="PS51782"/>
    </source>
</evidence>
<dbReference type="InterPro" id="IPR016047">
    <property type="entry name" value="M23ase_b-sheet_dom"/>
</dbReference>
<dbReference type="Pfam" id="PF01551">
    <property type="entry name" value="Peptidase_M23"/>
    <property type="match status" value="1"/>
</dbReference>
<sequence>MGHGSDLIGKWHPRTLLIMTGCKWCLVTSADENIRNRPGGFLSGLHGNGIGSVMFAVVVSLFLIGLSACTSHSVAPVGRNPYSELDYHTVRKGENVYAIAHRYGLDYHQLAMWNRIEPPLFRIHPGQKIRLFAYARKTRRSGSTRNKRPTAREVPRSKASVSRKPPPPKISKVSKPPKTTWTPKKPTNNTRTSSNAKISTNTKVKSPTRPPITPKKKNATITKWYWPSKGKLVRNFSQSGNRGLDIQGKFESPIYAVADGKVVYTGSGLRGYGKLIIIKHNRHYLSAYANNNRMLVKEGTDVSGGQKIAEMGRSGSHLAMLHFEIRKNGKPVNPIRYLKAR</sequence>
<dbReference type="InterPro" id="IPR036779">
    <property type="entry name" value="LysM_dom_sf"/>
</dbReference>
<gene>
    <name evidence="4" type="ORF">BECKFW1821C_GA0114237_10704</name>
</gene>
<dbReference type="GO" id="GO:0009279">
    <property type="term" value="C:cell outer membrane"/>
    <property type="evidence" value="ECO:0007669"/>
    <property type="project" value="TreeGrafter"/>
</dbReference>
<dbReference type="GO" id="GO:0004222">
    <property type="term" value="F:metalloendopeptidase activity"/>
    <property type="evidence" value="ECO:0007669"/>
    <property type="project" value="TreeGrafter"/>
</dbReference>
<evidence type="ECO:0000256" key="2">
    <source>
        <dbReference type="SAM" id="MobiDB-lite"/>
    </source>
</evidence>
<dbReference type="PANTHER" id="PTHR21666:SF263">
    <property type="entry name" value="MUREIN HYDROLASE ACTIVATOR NLPD"/>
    <property type="match status" value="1"/>
</dbReference>
<protein>
    <submittedName>
        <fullName evidence="4">Lipoprotein NlpD</fullName>
    </submittedName>
</protein>